<reference evidence="1" key="1">
    <citation type="submission" date="2021-01" db="EMBL/GenBank/DDBJ databases">
        <authorList>
            <person name="Corre E."/>
            <person name="Pelletier E."/>
            <person name="Niang G."/>
            <person name="Scheremetjew M."/>
            <person name="Finn R."/>
            <person name="Kale V."/>
            <person name="Holt S."/>
            <person name="Cochrane G."/>
            <person name="Meng A."/>
            <person name="Brown T."/>
            <person name="Cohen L."/>
        </authorList>
    </citation>
    <scope>NUCLEOTIDE SEQUENCE</scope>
    <source>
        <strain evidence="1">CCMP622</strain>
    </source>
</reference>
<proteinExistence type="predicted"/>
<sequence>MSREMFTRVFNGCEATAVSPNTIQLTSTDPKSLPFENLFIGTMPWHVKPIDVIDGLAIITKITVEHRVRKRSVFFKRCMEEESLMLKWQRKRFRLSEFHTVVETEVGKDVKDVKGQVIGLQANEEAEILKEEFSDVEDAIMETYDF</sequence>
<dbReference type="EMBL" id="HBHP01008773">
    <property type="protein sequence ID" value="CAD9754965.1"/>
    <property type="molecule type" value="Transcribed_RNA"/>
</dbReference>
<evidence type="ECO:0000313" key="1">
    <source>
        <dbReference type="EMBL" id="CAD9754965.1"/>
    </source>
</evidence>
<name>A0A7S2TM02_9EUKA</name>
<organism evidence="1">
    <name type="scientific">Lotharella oceanica</name>
    <dbReference type="NCBI Taxonomy" id="641309"/>
    <lineage>
        <taxon>Eukaryota</taxon>
        <taxon>Sar</taxon>
        <taxon>Rhizaria</taxon>
        <taxon>Cercozoa</taxon>
        <taxon>Chlorarachniophyceae</taxon>
        <taxon>Lotharella</taxon>
    </lineage>
</organism>
<dbReference type="AlphaFoldDB" id="A0A7S2TM02"/>
<accession>A0A7S2TM02</accession>
<gene>
    <name evidence="1" type="ORF">LSP00402_LOCUS5477</name>
</gene>
<protein>
    <submittedName>
        <fullName evidence="1">Uncharacterized protein</fullName>
    </submittedName>
</protein>